<gene>
    <name evidence="1" type="ORF">B296_00048308</name>
</gene>
<dbReference type="AlphaFoldDB" id="A0A426XDS9"/>
<name>A0A426XDS9_ENSVE</name>
<proteinExistence type="predicted"/>
<evidence type="ECO:0000313" key="1">
    <source>
        <dbReference type="EMBL" id="RRT37622.1"/>
    </source>
</evidence>
<feature type="non-terminal residue" evidence="1">
    <location>
        <position position="1"/>
    </location>
</feature>
<evidence type="ECO:0000313" key="2">
    <source>
        <dbReference type="Proteomes" id="UP000287651"/>
    </source>
</evidence>
<sequence length="114" mass="12324">ATNENFPPNVIKQLAKEMKNLDETPPEGSKVAVNDDDFSTIFADVEGPGCIPEYMLSPTPSYRTISQDQIAAGVVPLGEPVVGASATHRKDGLAVKAQVDKKKMDAREKSLKRL</sequence>
<accession>A0A426XDS9</accession>
<organism evidence="1 2">
    <name type="scientific">Ensete ventricosum</name>
    <name type="common">Abyssinian banana</name>
    <name type="synonym">Musa ensete</name>
    <dbReference type="NCBI Taxonomy" id="4639"/>
    <lineage>
        <taxon>Eukaryota</taxon>
        <taxon>Viridiplantae</taxon>
        <taxon>Streptophyta</taxon>
        <taxon>Embryophyta</taxon>
        <taxon>Tracheophyta</taxon>
        <taxon>Spermatophyta</taxon>
        <taxon>Magnoliopsida</taxon>
        <taxon>Liliopsida</taxon>
        <taxon>Zingiberales</taxon>
        <taxon>Musaceae</taxon>
        <taxon>Ensete</taxon>
    </lineage>
</organism>
<reference evidence="1 2" key="1">
    <citation type="journal article" date="2014" name="Agronomy (Basel)">
        <title>A Draft Genome Sequence for Ensete ventricosum, the Drought-Tolerant Tree Against Hunger.</title>
        <authorList>
            <person name="Harrison J."/>
            <person name="Moore K.A."/>
            <person name="Paszkiewicz K."/>
            <person name="Jones T."/>
            <person name="Grant M."/>
            <person name="Ambacheew D."/>
            <person name="Muzemil S."/>
            <person name="Studholme D.J."/>
        </authorList>
    </citation>
    <scope>NUCLEOTIDE SEQUENCE [LARGE SCALE GENOMIC DNA]</scope>
</reference>
<comment type="caution">
    <text evidence="1">The sequence shown here is derived from an EMBL/GenBank/DDBJ whole genome shotgun (WGS) entry which is preliminary data.</text>
</comment>
<protein>
    <submittedName>
        <fullName evidence="1">Uncharacterized protein</fullName>
    </submittedName>
</protein>
<dbReference type="Proteomes" id="UP000287651">
    <property type="component" value="Unassembled WGS sequence"/>
</dbReference>
<dbReference type="EMBL" id="AMZH03022077">
    <property type="protein sequence ID" value="RRT37622.1"/>
    <property type="molecule type" value="Genomic_DNA"/>
</dbReference>